<dbReference type="Proteomes" id="UP001600943">
    <property type="component" value="Unassembled WGS sequence"/>
</dbReference>
<feature type="repeat" description="TPR" evidence="1">
    <location>
        <begin position="755"/>
        <end position="788"/>
    </location>
</feature>
<keyword evidence="4" id="KW-1185">Reference proteome</keyword>
<dbReference type="InterPro" id="IPR011990">
    <property type="entry name" value="TPR-like_helical_dom_sf"/>
</dbReference>
<dbReference type="SUPFAM" id="SSF48452">
    <property type="entry name" value="TPR-like"/>
    <property type="match status" value="4"/>
</dbReference>
<dbReference type="Pfam" id="PF13432">
    <property type="entry name" value="TPR_16"/>
    <property type="match status" value="1"/>
</dbReference>
<protein>
    <recommendedName>
        <fullName evidence="2">J domain-containing protein</fullName>
    </recommendedName>
</protein>
<dbReference type="Pfam" id="PF13181">
    <property type="entry name" value="TPR_8"/>
    <property type="match status" value="2"/>
</dbReference>
<dbReference type="Gene3D" id="1.25.40.10">
    <property type="entry name" value="Tetratricopeptide repeat domain"/>
    <property type="match status" value="5"/>
</dbReference>
<evidence type="ECO:0000313" key="3">
    <source>
        <dbReference type="EMBL" id="GAA6408106.1"/>
    </source>
</evidence>
<evidence type="ECO:0000313" key="4">
    <source>
        <dbReference type="Proteomes" id="UP001600943"/>
    </source>
</evidence>
<evidence type="ECO:0000256" key="1">
    <source>
        <dbReference type="PROSITE-ProRule" id="PRU00339"/>
    </source>
</evidence>
<dbReference type="RefSeq" id="WP_390405279.1">
    <property type="nucleotide sequence ID" value="NZ_BAABYW010000001.1"/>
</dbReference>
<feature type="repeat" description="TPR" evidence="1">
    <location>
        <begin position="681"/>
        <end position="714"/>
    </location>
</feature>
<dbReference type="PROSITE" id="PS50076">
    <property type="entry name" value="DNAJ_2"/>
    <property type="match status" value="1"/>
</dbReference>
<dbReference type="InterPro" id="IPR019734">
    <property type="entry name" value="TPR_rpt"/>
</dbReference>
<gene>
    <name evidence="3" type="ORF">K040078D81_22230</name>
</gene>
<proteinExistence type="predicted"/>
<evidence type="ECO:0000259" key="2">
    <source>
        <dbReference type="PROSITE" id="PS50076"/>
    </source>
</evidence>
<dbReference type="PROSITE" id="PS50005">
    <property type="entry name" value="TPR"/>
    <property type="match status" value="3"/>
</dbReference>
<dbReference type="PANTHER" id="PTHR12558:SF13">
    <property type="entry name" value="CELL DIVISION CYCLE PROTEIN 27 HOMOLOG"/>
    <property type="match status" value="1"/>
</dbReference>
<comment type="caution">
    <text evidence="3">The sequence shown here is derived from an EMBL/GenBank/DDBJ whole genome shotgun (WGS) entry which is preliminary data.</text>
</comment>
<organism evidence="3 4">
    <name type="scientific">Blautia hominis</name>
    <dbReference type="NCBI Taxonomy" id="2025493"/>
    <lineage>
        <taxon>Bacteria</taxon>
        <taxon>Bacillati</taxon>
        <taxon>Bacillota</taxon>
        <taxon>Clostridia</taxon>
        <taxon>Lachnospirales</taxon>
        <taxon>Lachnospiraceae</taxon>
        <taxon>Blautia</taxon>
    </lineage>
</organism>
<sequence>MEVKQAFQILGTEPIKDESCIRQAYRALLSDNNPEDNPEGFKRLRQAYETALQYARTAEDGQRQEEKTETDIWMEQVEAVYRSFSRRMNPVCWQDLLRADVCQSLADEEEVRAKLFGFLAGHFRLLPDIWRILDEHFLIEEEKETFEEHLPAEFVRYMLSQIHGEVHFPYEYFEGRDDADYDAWTASYFQLYEAVEEKNIARAEELIKNMEGMEIRHPLAEMERARIMMLKGEKEDAFQTASLLLEKYPDEIRILILGSGILWECGETDRAAANYEKIHSRYPDHYVTNLRLGNYYAGREEYKKAKEFISSASRVNSRDPDMLHCLKEINRHLIEAYQEKFRRQTADMEDYIEFGWCCLQNEENQAGIDCLSGVTPDEANETGYHSVLERLYFAAGIPEKAEEEGNAWIQSIRREEPSLPEEEKLRVPERIAAAYYIMGRAWMQVMQQEEHALKLLETSIAFYDKNADAYLQKALLLNRMKRFREAGDACDRLLELEPENFWGYVNRMEAFLALKEGQGVIDDFYRAKKIFAAYPPLYEMTAEVFDSSGQFEDVLDIIKQAEHENISTPKLSLFRLRARSRQAKTRGEAEKILDDAAALLAGMEESRENAKIRGEIYAEAARVQNNLGDGKAALAYINRALAQDDRPFFKWMKGSFLFDLEKYQEALKILQSCEMDFPEGDMVMFRIGECFHRLGKMEQAAAYLNKTLEIDPENGRANSKLAEIYRDLLEEKEDLAYYEKALVFADRQLELRPEAYYYVERGLLHMAAAHFCRAVKDFEEALRLEPENVYAHNNICVCCRMLEEYEKAIEAGKKAEHVLGEQDKVRVYGNLGDCYMETGCFHQAEEYYLKHQKQFPGGRSPKESLIEVYIRLGNLNAAFYWIGKAYEEEQEVLYRKAQVYYRLGEGEKAGLCLHDILKSRENPGRTKLLASYNAYYLLRKEREALKMAKSVLKETKAGTEAYFHAGFLMAEIYMRNGKQAKAQKTAQRLMSVWQAQYGEAELKKWKYRRRRLYELGILYLFTGQREKALEQVHLISDAVKCEDVCCGTHGETCAEALHLMALICEFTGKRQEALTYYTRLEQSGFLNIQANYGRRRMQ</sequence>
<dbReference type="InterPro" id="IPR001623">
    <property type="entry name" value="DnaJ_domain"/>
</dbReference>
<feature type="repeat" description="TPR" evidence="1">
    <location>
        <begin position="467"/>
        <end position="500"/>
    </location>
</feature>
<reference evidence="3 4" key="1">
    <citation type="submission" date="2024-04" db="EMBL/GenBank/DDBJ databases">
        <title>Defined microbial consortia suppress multidrug-resistant proinflammatory Enterobacteriaceae via ecological control.</title>
        <authorList>
            <person name="Furuichi M."/>
            <person name="Kawaguchi T."/>
            <person name="Pust M."/>
            <person name="Yasuma K."/>
            <person name="Plichta D."/>
            <person name="Hasegawa N."/>
            <person name="Ohya T."/>
            <person name="Bhattarai S."/>
            <person name="Sasajima S."/>
            <person name="Aoto Y."/>
            <person name="Tuganbaev T."/>
            <person name="Yaginuma M."/>
            <person name="Ueda M."/>
            <person name="Okahashi N."/>
            <person name="Amafuji K."/>
            <person name="Kiridooshi Y."/>
            <person name="Sugita K."/>
            <person name="Strazar M."/>
            <person name="Skelly A."/>
            <person name="Suda W."/>
            <person name="Hattori M."/>
            <person name="Nakamoto N."/>
            <person name="Caballero S."/>
            <person name="Norman J."/>
            <person name="Olle B."/>
            <person name="Tanoue T."/>
            <person name="Arita M."/>
            <person name="Bucci V."/>
            <person name="Atarashi K."/>
            <person name="Xavier R."/>
            <person name="Honda K."/>
        </authorList>
    </citation>
    <scope>NUCLEOTIDE SEQUENCE [LARGE SCALE GENOMIC DNA]</scope>
    <source>
        <strain evidence="4">k04-0078-D8-1</strain>
    </source>
</reference>
<dbReference type="SMART" id="SM00028">
    <property type="entry name" value="TPR"/>
    <property type="match status" value="11"/>
</dbReference>
<accession>A0ABQ0B9H9</accession>
<dbReference type="Pfam" id="PF14559">
    <property type="entry name" value="TPR_19"/>
    <property type="match status" value="1"/>
</dbReference>
<name>A0ABQ0B9H9_9FIRM</name>
<dbReference type="EMBL" id="BAABYW010000001">
    <property type="protein sequence ID" value="GAA6408106.1"/>
    <property type="molecule type" value="Genomic_DNA"/>
</dbReference>
<feature type="domain" description="J" evidence="2">
    <location>
        <begin position="5"/>
        <end position="74"/>
    </location>
</feature>
<dbReference type="PANTHER" id="PTHR12558">
    <property type="entry name" value="CELL DIVISION CYCLE 16,23,27"/>
    <property type="match status" value="1"/>
</dbReference>
<keyword evidence="1" id="KW-0802">TPR repeat</keyword>